<reference evidence="1 2" key="1">
    <citation type="submission" date="2019-07" db="EMBL/GenBank/DDBJ databases">
        <title>Complete genome sequence of Comamonas sp. NLF 7-7 isolated from livestock.</title>
        <authorList>
            <person name="Kim D.H."/>
            <person name="Kim J.G."/>
        </authorList>
    </citation>
    <scope>NUCLEOTIDE SEQUENCE [LARGE SCALE GENOMIC DNA]</scope>
    <source>
        <strain evidence="1 2">NLF 7-7</strain>
    </source>
</reference>
<dbReference type="KEGG" id="cof:FOZ74_05310"/>
<sequence length="696" mass="74995">MSGKTMRRNSSHLLHHLRLFVVPLVVLLLACGGGSDEAAAGKPPAQVQGSAGQVGINLPQLSYWDQSFAMADVVRQSSITNSAGGLDADGAPLSDFNLFVSSTNIGAGTYKLSFAGQAVLGINAQPERGRIENQRYDAASNLTTADVVLPGISVRNTWLTFRDTKRSAQSSTADGVTKLHLWRPGYAPSNDIVFTREFIQAMQTVQVLRAMDSLNTNTDNVTVSWADRTRPDYIGRTDPRGQSIEWLVALANATGRDIWVNVPIFANEDYMTKLAQLLRYGSDGNLPYTTAQAHPAYPPLNAGLKVYVEYANELWNWGFQATHWLTPIVDAAAADPSHPINFDGAAKGRERARYIAWRSALISEKFRAVWGAENMGSRVRPILASQVGNANALLSEGLIWAAGYYKTNDLSGIWWGGGGAPYYGGGSVDIKNPTAVQDYFDAQPEQKVVDKIKLDTVWTQGFGLRNVAYEGGPEPGTGVKGEAGKAIANTLNTDPRMAQAMSRMHDAWNANGGDLFVYYNYTSMGDPWRFVDETKNPTASDTSSVKMQFLASLATRPVAALTLGGAVPGTVALRDPAAEVVHRGDSSGSWANNGAWLLRENGANAHNEFLLVPVRTTRAGRYAVSVVTLAKKERPSLELLVNGQSIDVVTQPPADAGAAVASSAAEVNLPEGLSVVRIQLKEGAEAWPRDLVFAAR</sequence>
<protein>
    <submittedName>
        <fullName evidence="1">Uncharacterized protein</fullName>
    </submittedName>
</protein>
<gene>
    <name evidence="1" type="ORF">FOZ74_05310</name>
</gene>
<organism evidence="1 2">
    <name type="scientific">Comamonas flocculans</name>
    <dbReference type="NCBI Taxonomy" id="2597701"/>
    <lineage>
        <taxon>Bacteria</taxon>
        <taxon>Pseudomonadati</taxon>
        <taxon>Pseudomonadota</taxon>
        <taxon>Betaproteobacteria</taxon>
        <taxon>Burkholderiales</taxon>
        <taxon>Comamonadaceae</taxon>
        <taxon>Comamonas</taxon>
    </lineage>
</organism>
<keyword evidence="2" id="KW-1185">Reference proteome</keyword>
<dbReference type="OrthoDB" id="7783360at2"/>
<evidence type="ECO:0000313" key="2">
    <source>
        <dbReference type="Proteomes" id="UP000321199"/>
    </source>
</evidence>
<proteinExistence type="predicted"/>
<dbReference type="AlphaFoldDB" id="A0A5B8RUY9"/>
<dbReference type="EMBL" id="CP042344">
    <property type="protein sequence ID" value="QEA12494.1"/>
    <property type="molecule type" value="Genomic_DNA"/>
</dbReference>
<dbReference type="PROSITE" id="PS51257">
    <property type="entry name" value="PROKAR_LIPOPROTEIN"/>
    <property type="match status" value="1"/>
</dbReference>
<accession>A0A5B8RUY9</accession>
<evidence type="ECO:0000313" key="1">
    <source>
        <dbReference type="EMBL" id="QEA12494.1"/>
    </source>
</evidence>
<name>A0A5B8RUY9_9BURK</name>
<dbReference type="RefSeq" id="WP_146912090.1">
    <property type="nucleotide sequence ID" value="NZ_CP042344.1"/>
</dbReference>
<dbReference type="Proteomes" id="UP000321199">
    <property type="component" value="Chromosome"/>
</dbReference>